<evidence type="ECO:0000313" key="4">
    <source>
        <dbReference type="Proteomes" id="UP001152759"/>
    </source>
</evidence>
<dbReference type="KEGG" id="btab:109036386"/>
<dbReference type="InterPro" id="IPR036020">
    <property type="entry name" value="WW_dom_sf"/>
</dbReference>
<feature type="region of interest" description="Disordered" evidence="1">
    <location>
        <begin position="182"/>
        <end position="317"/>
    </location>
</feature>
<feature type="region of interest" description="Disordered" evidence="1">
    <location>
        <begin position="55"/>
        <end position="74"/>
    </location>
</feature>
<dbReference type="Gene3D" id="3.40.30.10">
    <property type="entry name" value="Glutaredoxin"/>
    <property type="match status" value="1"/>
</dbReference>
<evidence type="ECO:0000313" key="3">
    <source>
        <dbReference type="EMBL" id="CAH0382322.1"/>
    </source>
</evidence>
<dbReference type="SUPFAM" id="SSF51045">
    <property type="entry name" value="WW domain"/>
    <property type="match status" value="1"/>
</dbReference>
<dbReference type="InterPro" id="IPR001202">
    <property type="entry name" value="WW_dom"/>
</dbReference>
<name>A0A9N9ZYK7_BEMTA</name>
<dbReference type="SMART" id="SM00456">
    <property type="entry name" value="WW"/>
    <property type="match status" value="1"/>
</dbReference>
<gene>
    <name evidence="3" type="ORF">BEMITA_LOCUS1875</name>
</gene>
<evidence type="ECO:0000256" key="1">
    <source>
        <dbReference type="SAM" id="MobiDB-lite"/>
    </source>
</evidence>
<organism evidence="3 4">
    <name type="scientific">Bemisia tabaci</name>
    <name type="common">Sweetpotato whitefly</name>
    <name type="synonym">Aleurodes tabaci</name>
    <dbReference type="NCBI Taxonomy" id="7038"/>
    <lineage>
        <taxon>Eukaryota</taxon>
        <taxon>Metazoa</taxon>
        <taxon>Ecdysozoa</taxon>
        <taxon>Arthropoda</taxon>
        <taxon>Hexapoda</taxon>
        <taxon>Insecta</taxon>
        <taxon>Pterygota</taxon>
        <taxon>Neoptera</taxon>
        <taxon>Paraneoptera</taxon>
        <taxon>Hemiptera</taxon>
        <taxon>Sternorrhyncha</taxon>
        <taxon>Aleyrodoidea</taxon>
        <taxon>Aleyrodidae</taxon>
        <taxon>Aleyrodinae</taxon>
        <taxon>Bemisia</taxon>
    </lineage>
</organism>
<keyword evidence="4" id="KW-1185">Reference proteome</keyword>
<reference evidence="3" key="1">
    <citation type="submission" date="2021-12" db="EMBL/GenBank/DDBJ databases">
        <authorList>
            <person name="King R."/>
        </authorList>
    </citation>
    <scope>NUCLEOTIDE SEQUENCE</scope>
</reference>
<dbReference type="EMBL" id="OU963862">
    <property type="protein sequence ID" value="CAH0382322.1"/>
    <property type="molecule type" value="Genomic_DNA"/>
</dbReference>
<sequence length="317" mass="36247">MPLPPALAARLSKRGIVPQVTEEKPKPTVNKDDEEIIAEDYDDLKKKEELMNSLKHSYENSDEGEKSEDEEMSDSELVKRKFKGYPGCPNKCNIYHECTKFCEENWGEGHIEPDLRYLHRRKLLLEKYPLPSNWREIFDPGVGKFYYWDYDTDNVSWLPPLHPKAVISESAAHIREERYLAAGDKADDDEGDDDKQDDNNSSDSESDDGSLHHSSPSEDSEESDTEERLQEEKRRKIEEHEKARARGRTKKKHNDIDPMDPAAYSDIPRGKWTDGLNRNNEAKTGVDVTVSGPLFQQRPYPSPGAVLRANAGKKESS</sequence>
<dbReference type="Proteomes" id="UP001152759">
    <property type="component" value="Chromosome 1"/>
</dbReference>
<proteinExistence type="predicted"/>
<feature type="compositionally biased region" description="Acidic residues" evidence="1">
    <location>
        <begin position="60"/>
        <end position="74"/>
    </location>
</feature>
<dbReference type="AlphaFoldDB" id="A0A9N9ZYK7"/>
<feature type="compositionally biased region" description="Basic and acidic residues" evidence="1">
    <location>
        <begin position="226"/>
        <end position="244"/>
    </location>
</feature>
<dbReference type="Gene3D" id="2.20.70.10">
    <property type="match status" value="1"/>
</dbReference>
<feature type="domain" description="WW" evidence="2">
    <location>
        <begin position="128"/>
        <end position="162"/>
    </location>
</feature>
<feature type="compositionally biased region" description="Acidic residues" evidence="1">
    <location>
        <begin position="186"/>
        <end position="196"/>
    </location>
</feature>
<protein>
    <recommendedName>
        <fullName evidence="2">WW domain-containing protein</fullName>
    </recommendedName>
</protein>
<feature type="compositionally biased region" description="Basic and acidic residues" evidence="1">
    <location>
        <begin position="21"/>
        <end position="31"/>
    </location>
</feature>
<accession>A0A9N9ZYK7</accession>
<feature type="region of interest" description="Disordered" evidence="1">
    <location>
        <begin position="1"/>
        <end position="36"/>
    </location>
</feature>
<evidence type="ECO:0000259" key="2">
    <source>
        <dbReference type="PROSITE" id="PS50020"/>
    </source>
</evidence>
<dbReference type="OrthoDB" id="42462at2759"/>
<dbReference type="PROSITE" id="PS50020">
    <property type="entry name" value="WW_DOMAIN_2"/>
    <property type="match status" value="1"/>
</dbReference>